<dbReference type="KEGG" id="bbae:FRD01_06900"/>
<sequence length="303" mass="32949">MKTSASLLSLTFLFLVGCSTTSQVVSEPQSLEAPGINDARWVVSDGVSTSLLGQDGELLGQLSNVVLSSGGDLWFYNETRSQEPEADCGCYMEANTKGEDTSKCVGTATKSRAVFTRLRDAEVVYPFEVMSSPETESSMQFAMKGQWENYVIVEACQNVYACGAAHPSSSCEAKLFDLETGELKPVATIVPEVDSAPAREEIIQKDPEFEGDLELGTAEVRVENGERLLRAHFFGGTCYACSDGEWGAYTMSGWADTGLREAVPAPLVEFAKKSGQPYLYWFEITDAVRPAVMATFEPEAPQE</sequence>
<dbReference type="EMBL" id="CP042467">
    <property type="protein sequence ID" value="QED26973.1"/>
    <property type="molecule type" value="Genomic_DNA"/>
</dbReference>
<dbReference type="PROSITE" id="PS51257">
    <property type="entry name" value="PROKAR_LIPOPROTEIN"/>
    <property type="match status" value="1"/>
</dbReference>
<reference evidence="2 3" key="1">
    <citation type="submission" date="2019-08" db="EMBL/GenBank/DDBJ databases">
        <authorList>
            <person name="Liang Q."/>
        </authorList>
    </citation>
    <scope>NUCLEOTIDE SEQUENCE [LARGE SCALE GENOMIC DNA]</scope>
    <source>
        <strain evidence="2 3">V1718</strain>
    </source>
</reference>
<evidence type="ECO:0000256" key="1">
    <source>
        <dbReference type="SAM" id="SignalP"/>
    </source>
</evidence>
<accession>A0A5B8XSF6</accession>
<protein>
    <submittedName>
        <fullName evidence="2">Uncharacterized protein</fullName>
    </submittedName>
</protein>
<proteinExistence type="predicted"/>
<dbReference type="OrthoDB" id="5500258at2"/>
<evidence type="ECO:0000313" key="3">
    <source>
        <dbReference type="Proteomes" id="UP000321595"/>
    </source>
</evidence>
<gene>
    <name evidence="2" type="ORF">FRD01_06900</name>
</gene>
<name>A0A5B8XSF6_9DELT</name>
<feature type="signal peptide" evidence="1">
    <location>
        <begin position="1"/>
        <end position="24"/>
    </location>
</feature>
<keyword evidence="3" id="KW-1185">Reference proteome</keyword>
<organism evidence="2 3">
    <name type="scientific">Microvenator marinus</name>
    <dbReference type="NCBI Taxonomy" id="2600177"/>
    <lineage>
        <taxon>Bacteria</taxon>
        <taxon>Deltaproteobacteria</taxon>
        <taxon>Bradymonadales</taxon>
        <taxon>Microvenatoraceae</taxon>
        <taxon>Microvenator</taxon>
    </lineage>
</organism>
<keyword evidence="1" id="KW-0732">Signal</keyword>
<dbReference type="Proteomes" id="UP000321595">
    <property type="component" value="Chromosome"/>
</dbReference>
<dbReference type="RefSeq" id="WP_146958658.1">
    <property type="nucleotide sequence ID" value="NZ_CP042467.1"/>
</dbReference>
<evidence type="ECO:0000313" key="2">
    <source>
        <dbReference type="EMBL" id="QED26973.1"/>
    </source>
</evidence>
<feature type="chain" id="PRO_5022855810" evidence="1">
    <location>
        <begin position="25"/>
        <end position="303"/>
    </location>
</feature>
<dbReference type="AlphaFoldDB" id="A0A5B8XSF6"/>